<dbReference type="Gene3D" id="3.40.50.300">
    <property type="entry name" value="P-loop containing nucleotide triphosphate hydrolases"/>
    <property type="match status" value="1"/>
</dbReference>
<dbReference type="SUPFAM" id="SSF52540">
    <property type="entry name" value="P-loop containing nucleoside triphosphate hydrolases"/>
    <property type="match status" value="1"/>
</dbReference>
<dbReference type="Pfam" id="PF13424">
    <property type="entry name" value="TPR_12"/>
    <property type="match status" value="1"/>
</dbReference>
<protein>
    <submittedName>
        <fullName evidence="1">Tetratricopeptide repeat protein</fullName>
    </submittedName>
</protein>
<proteinExistence type="predicted"/>
<accession>A0AAU2JV13</accession>
<dbReference type="SMART" id="SM00028">
    <property type="entry name" value="TPR"/>
    <property type="match status" value="6"/>
</dbReference>
<reference evidence="1" key="1">
    <citation type="submission" date="2022-10" db="EMBL/GenBank/DDBJ databases">
        <title>The complete genomes of actinobacterial strains from the NBC collection.</title>
        <authorList>
            <person name="Joergensen T.S."/>
            <person name="Alvarez Arevalo M."/>
            <person name="Sterndorff E.B."/>
            <person name="Faurdal D."/>
            <person name="Vuksanovic O."/>
            <person name="Mourched A.-S."/>
            <person name="Charusanti P."/>
            <person name="Shaw S."/>
            <person name="Blin K."/>
            <person name="Weber T."/>
        </authorList>
    </citation>
    <scope>NUCLEOTIDE SEQUENCE</scope>
    <source>
        <strain evidence="1">NBC_00049</strain>
    </source>
</reference>
<dbReference type="InterPro" id="IPR011990">
    <property type="entry name" value="TPR-like_helical_dom_sf"/>
</dbReference>
<dbReference type="Pfam" id="PF13174">
    <property type="entry name" value="TPR_6"/>
    <property type="match status" value="1"/>
</dbReference>
<dbReference type="AlphaFoldDB" id="A0AAU2JV13"/>
<dbReference type="Gene3D" id="1.25.40.10">
    <property type="entry name" value="Tetratricopeptide repeat domain"/>
    <property type="match status" value="2"/>
</dbReference>
<evidence type="ECO:0000313" key="1">
    <source>
        <dbReference type="EMBL" id="WTU75726.1"/>
    </source>
</evidence>
<gene>
    <name evidence="1" type="ORF">OG327_21695</name>
</gene>
<dbReference type="SUPFAM" id="SSF48452">
    <property type="entry name" value="TPR-like"/>
    <property type="match status" value="1"/>
</dbReference>
<dbReference type="InterPro" id="IPR027417">
    <property type="entry name" value="P-loop_NTPase"/>
</dbReference>
<dbReference type="InterPro" id="IPR019734">
    <property type="entry name" value="TPR_rpt"/>
</dbReference>
<organism evidence="1">
    <name type="scientific">Streptomyces sp. NBC_00049</name>
    <dbReference type="NCBI Taxonomy" id="2903617"/>
    <lineage>
        <taxon>Bacteria</taxon>
        <taxon>Bacillati</taxon>
        <taxon>Actinomycetota</taxon>
        <taxon>Actinomycetes</taxon>
        <taxon>Kitasatosporales</taxon>
        <taxon>Streptomycetaceae</taxon>
        <taxon>Streptomyces</taxon>
    </lineage>
</organism>
<dbReference type="EMBL" id="CP108264">
    <property type="protein sequence ID" value="WTU75726.1"/>
    <property type="molecule type" value="Genomic_DNA"/>
</dbReference>
<dbReference type="PANTHER" id="PTHR47691:SF3">
    <property type="entry name" value="HTH-TYPE TRANSCRIPTIONAL REGULATOR RV0890C-RELATED"/>
    <property type="match status" value="1"/>
</dbReference>
<dbReference type="PANTHER" id="PTHR47691">
    <property type="entry name" value="REGULATOR-RELATED"/>
    <property type="match status" value="1"/>
</dbReference>
<sequence length="1123" mass="119028">MRDSHRGEAERLLERAVDEEVRRGTGAGGAPVDRAALLARGREALDALAASAAPEYEAYVRVLDEAAAGDESLGEAFRRGNTSTAVLVTAVAAVTAVGSDLALGVAAGTALTAGVVVGVAGAVATVAKVTALHLPAANRRAGELGRPGGAEQLRLQWLSALEVRGIRPFLEQQRAVFAAARAPRPTARPVIRPAVPSRGTDRSAEARRRSVLEQSFGQLPEPAGLFAGRRAELTRIAQWVQAARASTETRPVVVVLHGEPGVGRTALALRAAHGLRDQFRGACVVDLRGGSTGSGSTGGGSTGGPPLSTREALLHLLNRLGAPREQLLFREGASAEQQVRRLGELYHQHLQGLPVTVVLDDAVDAAQVRLLVPERSESLVLVTAREPLELPADLAAWVHQLPVERLAEAEAAELVRVAAPQGVPDAGGALAGAGAASAAADGPGASGTGATGTAAPETAAAVAAVVALSGGLPLALRLLAPLARAGEAPGSSTAHPVEAALRAADARLAEPARQLLRRLPLAGRASLGGAAAAALAGVPEAAALRTLEELWEAGLIERVRGQRFRMHDAVRAYAAALLATDEDRAEATAAHERLIRDYAQLADSVIRMVDGKMSTRANQFGGHGFTSLDAALRWLDDESSFITAALRHTEGVDQQAVLDLLGALCDFCLLRGDLYRLGEIDELTQAVTAGQSGDAGGGRQGQLVRSVQWRTGIAARQLGELDKARTTLTSVVDQYMEAHQEAGAAMALVSLGITLHHQGNLPEAAARLREALVLQEPAELAGDRAWGLHALAAVERDRAHLGEATALLERSLALHRESESVHGEAWAHFQLGQVHLRSGDVGRAEAELRLALDLYGRTRDDRGEAWALTQLGRARVVDGDPGPALERLRDALARHREAEDARGEAWTLYYLGQALEEAGERDRAVRELERARTMFSRMRDVYGLAHARHHSGRVTRDQRAAQTGNLRNSGFARQLLVDARADFRRIGLAHGEAWTCLELAVVDAGNAKVAQALGLCEEAVRLFISYGDRRGEDWARFLRCTMLPYGDLAAPAAVEEARAELVRLVAAPHPARDGRLEDCLETYGVILGRGVDRAEGWQAWRLGLVPNLHSREIMGVPLPSDPE</sequence>
<name>A0AAU2JV13_9ACTN</name>